<reference evidence="1 2" key="1">
    <citation type="submission" date="2019-03" db="EMBL/GenBank/DDBJ databases">
        <title>Genomic Encyclopedia of Type Strains, Phase IV (KMG-IV): sequencing the most valuable type-strain genomes for metagenomic binning, comparative biology and taxonomic classification.</title>
        <authorList>
            <person name="Goeker M."/>
        </authorList>
    </citation>
    <scope>NUCLEOTIDE SEQUENCE [LARGE SCALE GENOMIC DNA]</scope>
    <source>
        <strain evidence="1 2">DSM 102969</strain>
    </source>
</reference>
<dbReference type="Proteomes" id="UP000294547">
    <property type="component" value="Unassembled WGS sequence"/>
</dbReference>
<name>A0A4R6RLN4_9HYPH</name>
<gene>
    <name evidence="1" type="ORF">EDD54_1339</name>
</gene>
<evidence type="ECO:0000313" key="2">
    <source>
        <dbReference type="Proteomes" id="UP000294547"/>
    </source>
</evidence>
<accession>A0A4R6RLN4</accession>
<evidence type="ECO:0000313" key="1">
    <source>
        <dbReference type="EMBL" id="TDP87444.1"/>
    </source>
</evidence>
<proteinExistence type="predicted"/>
<dbReference type="AlphaFoldDB" id="A0A4R6RLN4"/>
<dbReference type="RefSeq" id="WP_126535433.1">
    <property type="nucleotide sequence ID" value="NZ_BSPM01000008.1"/>
</dbReference>
<comment type="caution">
    <text evidence="1">The sequence shown here is derived from an EMBL/GenBank/DDBJ whole genome shotgun (WGS) entry which is preliminary data.</text>
</comment>
<sequence length="123" mass="13337">MIATTNDADGSAGAGRCPAAEAEDLGHVLRLMRLLLTAVDYAGTDGLTLERDSALVGLVRTLVGRQGTSPHSTRTAVMALRDLVWRVDTARALLSARVDEAGRRELDVLLDTDDIHLFLRQER</sequence>
<organism evidence="1 2">
    <name type="scientific">Oharaeibacter diazotrophicus</name>
    <dbReference type="NCBI Taxonomy" id="1920512"/>
    <lineage>
        <taxon>Bacteria</taxon>
        <taxon>Pseudomonadati</taxon>
        <taxon>Pseudomonadota</taxon>
        <taxon>Alphaproteobacteria</taxon>
        <taxon>Hyphomicrobiales</taxon>
        <taxon>Pleomorphomonadaceae</taxon>
        <taxon>Oharaeibacter</taxon>
    </lineage>
</organism>
<protein>
    <submittedName>
        <fullName evidence="1">Uncharacterized protein</fullName>
    </submittedName>
</protein>
<dbReference type="EMBL" id="SNXY01000006">
    <property type="protein sequence ID" value="TDP87444.1"/>
    <property type="molecule type" value="Genomic_DNA"/>
</dbReference>
<keyword evidence="2" id="KW-1185">Reference proteome</keyword>
<dbReference type="OrthoDB" id="8453976at2"/>